<dbReference type="EMBL" id="JYIU01000038">
    <property type="protein sequence ID" value="KJL22615.1"/>
    <property type="molecule type" value="Genomic_DNA"/>
</dbReference>
<keyword evidence="3" id="KW-1185">Reference proteome</keyword>
<dbReference type="AlphaFoldDB" id="A0A0F0KR57"/>
<evidence type="ECO:0000313" key="3">
    <source>
        <dbReference type="Proteomes" id="UP000033572"/>
    </source>
</evidence>
<dbReference type="RefSeq" id="WP_045253699.1">
    <property type="nucleotide sequence ID" value="NZ_CAKKLS010000025.1"/>
</dbReference>
<evidence type="ECO:0000313" key="2">
    <source>
        <dbReference type="EMBL" id="KJL22615.1"/>
    </source>
</evidence>
<protein>
    <submittedName>
        <fullName evidence="2">Uncharacterized protein</fullName>
    </submittedName>
</protein>
<organism evidence="2 3">
    <name type="scientific">Microbacterium foliorum</name>
    <dbReference type="NCBI Taxonomy" id="104336"/>
    <lineage>
        <taxon>Bacteria</taxon>
        <taxon>Bacillati</taxon>
        <taxon>Actinomycetota</taxon>
        <taxon>Actinomycetes</taxon>
        <taxon>Micrococcales</taxon>
        <taxon>Microbacteriaceae</taxon>
        <taxon>Microbacterium</taxon>
    </lineage>
</organism>
<dbReference type="GeneID" id="94444862"/>
<proteinExistence type="predicted"/>
<sequence length="129" mass="13809">MDRKLVVNAHIAIARGHRIEVTERVDELTGESGILSVLDLESGIRYRSVEAPDSEILHWTGRVVDCTVVIGGRGSHTSLTVTADSERGGSAGARVALHAADAAVDAAKAEADRWGGGDRLPEPEPDRFW</sequence>
<reference evidence="2 3" key="1">
    <citation type="submission" date="2015-02" db="EMBL/GenBank/DDBJ databases">
        <title>Draft genome sequences of ten Microbacterium spp. with emphasis on heavy metal contaminated environments.</title>
        <authorList>
            <person name="Corretto E."/>
        </authorList>
    </citation>
    <scope>NUCLEOTIDE SEQUENCE [LARGE SCALE GENOMIC DNA]</scope>
    <source>
        <strain evidence="2 3">DSM 12966</strain>
    </source>
</reference>
<dbReference type="Proteomes" id="UP000033572">
    <property type="component" value="Unassembled WGS sequence"/>
</dbReference>
<comment type="caution">
    <text evidence="2">The sequence shown here is derived from an EMBL/GenBank/DDBJ whole genome shotgun (WGS) entry which is preliminary data.</text>
</comment>
<dbReference type="KEGG" id="mfol:DXT68_10685"/>
<evidence type="ECO:0000256" key="1">
    <source>
        <dbReference type="SAM" id="MobiDB-lite"/>
    </source>
</evidence>
<feature type="region of interest" description="Disordered" evidence="1">
    <location>
        <begin position="110"/>
        <end position="129"/>
    </location>
</feature>
<dbReference type="PATRIC" id="fig|104336.4.peg.1329"/>
<accession>A0A0F0KR57</accession>
<gene>
    <name evidence="2" type="ORF">RN50_01293</name>
</gene>
<name>A0A0F0KR57_9MICO</name>